<dbReference type="InterPro" id="IPR017926">
    <property type="entry name" value="GATASE"/>
</dbReference>
<gene>
    <name evidence="2" type="ORF">SAMN05421733_10757</name>
</gene>
<dbReference type="InterPro" id="IPR044992">
    <property type="entry name" value="ChyE-like"/>
</dbReference>
<dbReference type="InterPro" id="IPR029062">
    <property type="entry name" value="Class_I_gatase-like"/>
</dbReference>
<keyword evidence="2" id="KW-0808">Transferase</keyword>
<dbReference type="PROSITE" id="PS51273">
    <property type="entry name" value="GATASE_TYPE_1"/>
    <property type="match status" value="1"/>
</dbReference>
<dbReference type="Pfam" id="PF00117">
    <property type="entry name" value="GATase"/>
    <property type="match status" value="1"/>
</dbReference>
<dbReference type="OrthoDB" id="9813383at2"/>
<dbReference type="GO" id="GO:0016740">
    <property type="term" value="F:transferase activity"/>
    <property type="evidence" value="ECO:0007669"/>
    <property type="project" value="UniProtKB-KW"/>
</dbReference>
<dbReference type="SUPFAM" id="SSF52317">
    <property type="entry name" value="Class I glutamine amidotransferase-like"/>
    <property type="match status" value="1"/>
</dbReference>
<reference evidence="3" key="1">
    <citation type="submission" date="2016-09" db="EMBL/GenBank/DDBJ databases">
        <authorList>
            <person name="Varghese N."/>
            <person name="Submissions S."/>
        </authorList>
    </citation>
    <scope>NUCLEOTIDE SEQUENCE [LARGE SCALE GENOMIC DNA]</scope>
    <source>
        <strain evidence="3">ANC 4422</strain>
    </source>
</reference>
<dbReference type="PANTHER" id="PTHR42695">
    <property type="entry name" value="GLUTAMINE AMIDOTRANSFERASE YLR126C-RELATED"/>
    <property type="match status" value="1"/>
</dbReference>
<feature type="domain" description="Glutamine amidotransferase" evidence="1">
    <location>
        <begin position="16"/>
        <end position="187"/>
    </location>
</feature>
<dbReference type="EMBL" id="FMYL01000007">
    <property type="protein sequence ID" value="SDB98120.1"/>
    <property type="molecule type" value="Genomic_DNA"/>
</dbReference>
<dbReference type="RefSeq" id="WP_092748502.1">
    <property type="nucleotide sequence ID" value="NZ_FMYL01000007.1"/>
</dbReference>
<keyword evidence="3" id="KW-1185">Reference proteome</keyword>
<dbReference type="PANTHER" id="PTHR42695:SF5">
    <property type="entry name" value="GLUTAMINE AMIDOTRANSFERASE YLR126C-RELATED"/>
    <property type="match status" value="1"/>
</dbReference>
<dbReference type="GO" id="GO:0005829">
    <property type="term" value="C:cytosol"/>
    <property type="evidence" value="ECO:0007669"/>
    <property type="project" value="TreeGrafter"/>
</dbReference>
<dbReference type="CDD" id="cd01741">
    <property type="entry name" value="GATase1_1"/>
    <property type="match status" value="1"/>
</dbReference>
<name>A0A1G6HVA1_9GAMM</name>
<protein>
    <submittedName>
        <fullName evidence="2">GMP synthase-Glutamine amidotransferase</fullName>
    </submittedName>
</protein>
<sequence length="238" mass="27052">MKQNLRVHCFQHTACDNLNSCRELLLTHHAQVSTTEFFALPTEIALDIEALPNIQDVDLLIVMGGKIHAEDEANYPWLKIEKRWIRRYIALKKPVLGLCVGGQIIASALGAPVLKNERYTMSWNRVQSVANLPNDCFKMPQEMHVMSLSQDISALPKGAISLATNENFQNSCYQIGRNILGFQFSLEITQDGLTEFLDEAENIFDTEQSFIQLKNAPKDYFLNSHRVLEQAIEYVLQP</sequence>
<dbReference type="Gene3D" id="3.40.50.880">
    <property type="match status" value="1"/>
</dbReference>
<dbReference type="STRING" id="1219383.SAMN05421733_10757"/>
<accession>A0A1G6HVA1</accession>
<proteinExistence type="predicted"/>
<keyword evidence="2" id="KW-0315">Glutamine amidotransferase</keyword>
<organism evidence="2 3">
    <name type="scientific">Acinetobacter boissieri</name>
    <dbReference type="NCBI Taxonomy" id="1219383"/>
    <lineage>
        <taxon>Bacteria</taxon>
        <taxon>Pseudomonadati</taxon>
        <taxon>Pseudomonadota</taxon>
        <taxon>Gammaproteobacteria</taxon>
        <taxon>Moraxellales</taxon>
        <taxon>Moraxellaceae</taxon>
        <taxon>Acinetobacter</taxon>
    </lineage>
</organism>
<dbReference type="Proteomes" id="UP000242501">
    <property type="component" value="Unassembled WGS sequence"/>
</dbReference>
<evidence type="ECO:0000313" key="2">
    <source>
        <dbReference type="EMBL" id="SDB98120.1"/>
    </source>
</evidence>
<dbReference type="AlphaFoldDB" id="A0A1G6HVA1"/>
<evidence type="ECO:0000259" key="1">
    <source>
        <dbReference type="Pfam" id="PF00117"/>
    </source>
</evidence>
<evidence type="ECO:0000313" key="3">
    <source>
        <dbReference type="Proteomes" id="UP000242501"/>
    </source>
</evidence>